<evidence type="ECO:0000313" key="2">
    <source>
        <dbReference type="EMBL" id="AKN36900.1"/>
    </source>
</evidence>
<proteinExistence type="predicted"/>
<dbReference type="EMBL" id="KP795515">
    <property type="protein sequence ID" value="AKN36900.1"/>
    <property type="molecule type" value="Genomic_DNA"/>
</dbReference>
<dbReference type="AlphaFoldDB" id="A0A0H3ZLF4"/>
<protein>
    <submittedName>
        <fullName evidence="2">Uncharacterized protein</fullName>
    </submittedName>
</protein>
<reference evidence="2" key="1">
    <citation type="journal article" date="2015" name="MBio">
        <title>Eco-Evolutionary Dynamics of Episomes among Ecologically Cohesive Bacterial Populations.</title>
        <authorList>
            <person name="Xue H."/>
            <person name="Cordero O.X."/>
            <person name="Camas F.M."/>
            <person name="Trimble W."/>
            <person name="Meyer F."/>
            <person name="Guglielmini J."/>
            <person name="Rocha E.P."/>
            <person name="Polz M.F."/>
        </authorList>
    </citation>
    <scope>NUCLEOTIDE SEQUENCE</scope>
    <source>
        <strain evidence="2">FF_262</strain>
    </source>
</reference>
<evidence type="ECO:0000256" key="1">
    <source>
        <dbReference type="SAM" id="MobiDB-lite"/>
    </source>
</evidence>
<organism evidence="2">
    <name type="scientific">Enterovibrio norvegicus</name>
    <dbReference type="NCBI Taxonomy" id="188144"/>
    <lineage>
        <taxon>Bacteria</taxon>
        <taxon>Pseudomonadati</taxon>
        <taxon>Pseudomonadota</taxon>
        <taxon>Gammaproteobacteria</taxon>
        <taxon>Vibrionales</taxon>
        <taxon>Vibrionaceae</taxon>
        <taxon>Enterovibrio</taxon>
    </lineage>
</organism>
<feature type="region of interest" description="Disordered" evidence="1">
    <location>
        <begin position="1"/>
        <end position="38"/>
    </location>
</feature>
<name>A0A0H3ZLF4_9GAMM</name>
<feature type="compositionally biased region" description="Low complexity" evidence="1">
    <location>
        <begin position="12"/>
        <end position="29"/>
    </location>
</feature>
<accession>A0A0H3ZLF4</accession>
<sequence>MALNPAKKPKGKGAPPTTAENATGTENTTKSSKAVENEPLNFKVSEEFAMDWRMFCAANKMKQKELLIKAFEFYKSNHGG</sequence>